<sequence length="513" mass="58241">MELFTLPYYSYHLALCILLALLYHAVLRAAAAAATRRPRPKLPPGPWQLPIIGSLHHLLRGLPHHIMRDLSLRHGPLMLLRVCEREAIVVSSAEAAREIYKGNEAAFSTRLSSPGIDEHSRHGQGIVFAPYGDHWRLLRRILVTELLSARRVEAFRRIREEEAARLLSSLQAEATSDGRLVDIGQRLEEFVTDSVVRAIFGDRLPDRATILRIVKQGVDLSSIFDLRDLFPSSWLVRLVRRRRGKAERQREEVLNVMDSILKSHEERRAARDGDDEHEQDMVHALLRIQKDANTPVSLTHGVIRTLLIEVFGAALDTTATTLQWAMAELMANPRVMRRVQSEVDCALAGQAIVQEVALKSMQYLRAVIKETLRLHPPATLLARVCVGDCKIQGYDVTRGMIVLTNTWAICRDPKYWDEPDKFMPERFEGEGVPDLRGMDFEFTPFGVGRRICPGIEFAYANLEIALASLLYHFNWELPLGVEPGEVDMTEEFGVTARRKVNLFVRPIIRVPLR</sequence>
<dbReference type="CDD" id="cd11072">
    <property type="entry name" value="CYP71-like"/>
    <property type="match status" value="1"/>
</dbReference>
<keyword evidence="5 6" id="KW-0408">Iron</keyword>
<keyword evidence="9" id="KW-1185">Reference proteome</keyword>
<dbReference type="InterPro" id="IPR001128">
    <property type="entry name" value="Cyt_P450"/>
</dbReference>
<evidence type="ECO:0008006" key="10">
    <source>
        <dbReference type="Google" id="ProtNLM"/>
    </source>
</evidence>
<proteinExistence type="inferred from homology"/>
<evidence type="ECO:0000313" key="9">
    <source>
        <dbReference type="Proteomes" id="UP000019116"/>
    </source>
</evidence>
<dbReference type="Gramene" id="TraesARI4A03G02258420.1">
    <property type="protein sequence ID" value="TraesARI4A03G02258420.1"/>
    <property type="gene ID" value="TraesARI4A03G02258420"/>
</dbReference>
<dbReference type="PANTHER" id="PTHR47955">
    <property type="entry name" value="CYTOCHROME P450 FAMILY 71 PROTEIN"/>
    <property type="match status" value="1"/>
</dbReference>
<keyword evidence="7" id="KW-0503">Monooxygenase</keyword>
<comment type="cofactor">
    <cofactor evidence="6">
        <name>heme</name>
        <dbReference type="ChEBI" id="CHEBI:30413"/>
    </cofactor>
</comment>
<protein>
    <recommendedName>
        <fullName evidence="10">Cytochrome P450</fullName>
    </recommendedName>
</protein>
<keyword evidence="2" id="KW-0812">Transmembrane</keyword>
<dbReference type="PRINTS" id="PR00385">
    <property type="entry name" value="P450"/>
</dbReference>
<keyword evidence="3 6" id="KW-0479">Metal-binding</keyword>
<organism evidence="8">
    <name type="scientific">Triticum aestivum</name>
    <name type="common">Wheat</name>
    <dbReference type="NCBI Taxonomy" id="4565"/>
    <lineage>
        <taxon>Eukaryota</taxon>
        <taxon>Viridiplantae</taxon>
        <taxon>Streptophyta</taxon>
        <taxon>Embryophyta</taxon>
        <taxon>Tracheophyta</taxon>
        <taxon>Spermatophyta</taxon>
        <taxon>Magnoliopsida</taxon>
        <taxon>Liliopsida</taxon>
        <taxon>Poales</taxon>
        <taxon>Poaceae</taxon>
        <taxon>BOP clade</taxon>
        <taxon>Pooideae</taxon>
        <taxon>Triticodae</taxon>
        <taxon>Triticeae</taxon>
        <taxon>Triticinae</taxon>
        <taxon>Triticum</taxon>
    </lineage>
</organism>
<dbReference type="InterPro" id="IPR036396">
    <property type="entry name" value="Cyt_P450_sf"/>
</dbReference>
<evidence type="ECO:0000256" key="4">
    <source>
        <dbReference type="ARBA" id="ARBA00022989"/>
    </source>
</evidence>
<evidence type="ECO:0000256" key="6">
    <source>
        <dbReference type="PIRSR" id="PIRSR602401-1"/>
    </source>
</evidence>
<dbReference type="GO" id="GO:0004497">
    <property type="term" value="F:monooxygenase activity"/>
    <property type="evidence" value="ECO:0007669"/>
    <property type="project" value="UniProtKB-KW"/>
</dbReference>
<dbReference type="SMR" id="A0A3B6I5H8"/>
<evidence type="ECO:0000256" key="1">
    <source>
        <dbReference type="ARBA" id="ARBA00010617"/>
    </source>
</evidence>
<dbReference type="FunFam" id="1.10.630.10:FF:000064">
    <property type="entry name" value="Cytochrome P450 monooxygenase"/>
    <property type="match status" value="1"/>
</dbReference>
<dbReference type="SUPFAM" id="SSF48264">
    <property type="entry name" value="Cytochrome P450"/>
    <property type="match status" value="1"/>
</dbReference>
<dbReference type="PRINTS" id="PR00463">
    <property type="entry name" value="EP450I"/>
</dbReference>
<keyword evidence="4" id="KW-0472">Membrane</keyword>
<reference evidence="8" key="1">
    <citation type="submission" date="2018-08" db="EMBL/GenBank/DDBJ databases">
        <authorList>
            <person name="Rossello M."/>
        </authorList>
    </citation>
    <scope>NUCLEOTIDE SEQUENCE [LARGE SCALE GENOMIC DNA]</scope>
    <source>
        <strain evidence="8">cv. Chinese Spring</strain>
    </source>
</reference>
<dbReference type="OrthoDB" id="1470350at2759"/>
<evidence type="ECO:0000313" key="8">
    <source>
        <dbReference type="EnsemblPlants" id="TraesCS4A02G496500.1"/>
    </source>
</evidence>
<dbReference type="EnsemblPlants" id="TraesCS4A02G496500.1">
    <property type="protein sequence ID" value="TraesCS4A02G496500.1"/>
    <property type="gene ID" value="TraesCS4A02G496500"/>
</dbReference>
<keyword evidence="4" id="KW-1133">Transmembrane helix</keyword>
<name>A0A3B6I5H8_WHEAT</name>
<dbReference type="PROSITE" id="PS00086">
    <property type="entry name" value="CYTOCHROME_P450"/>
    <property type="match status" value="1"/>
</dbReference>
<dbReference type="STRING" id="4565.A0A3B6I5H8"/>
<evidence type="ECO:0000256" key="7">
    <source>
        <dbReference type="RuleBase" id="RU000461"/>
    </source>
</evidence>
<dbReference type="InterPro" id="IPR002401">
    <property type="entry name" value="Cyt_P450_E_grp-I"/>
</dbReference>
<dbReference type="Gramene" id="TraesKAR4A01G0485020.1">
    <property type="protein sequence ID" value="cds.TraesKAR4A01G0485020.1"/>
    <property type="gene ID" value="TraesKAR4A01G0485020"/>
</dbReference>
<dbReference type="OMA" id="RMELYIT"/>
<dbReference type="PANTHER" id="PTHR47955:SF21">
    <property type="entry name" value="OS06G0642300 PROTEIN"/>
    <property type="match status" value="1"/>
</dbReference>
<feature type="binding site" description="axial binding residue" evidence="6">
    <location>
        <position position="452"/>
    </location>
    <ligand>
        <name>heme</name>
        <dbReference type="ChEBI" id="CHEBI:30413"/>
    </ligand>
    <ligandPart>
        <name>Fe</name>
        <dbReference type="ChEBI" id="CHEBI:18248"/>
    </ligandPart>
</feature>
<gene>
    <name evidence="8" type="primary">LOC123084616</name>
</gene>
<keyword evidence="6 7" id="KW-0349">Heme</keyword>
<dbReference type="Gene3D" id="1.10.630.10">
    <property type="entry name" value="Cytochrome P450"/>
    <property type="match status" value="1"/>
</dbReference>
<dbReference type="GO" id="GO:0005506">
    <property type="term" value="F:iron ion binding"/>
    <property type="evidence" value="ECO:0007669"/>
    <property type="project" value="InterPro"/>
</dbReference>
<dbReference type="RefSeq" id="XP_044362055.1">
    <property type="nucleotide sequence ID" value="XM_044506120.1"/>
</dbReference>
<dbReference type="Proteomes" id="UP000019116">
    <property type="component" value="Chromosome 4A"/>
</dbReference>
<dbReference type="Gramene" id="TraesCS4A03G1247000.1">
    <property type="protein sequence ID" value="TraesCS4A03G1247000.1.CDS"/>
    <property type="gene ID" value="TraesCS4A03G1247000"/>
</dbReference>
<accession>A0A3B6I5H8</accession>
<comment type="similarity">
    <text evidence="1 7">Belongs to the cytochrome P450 family.</text>
</comment>
<evidence type="ECO:0000256" key="3">
    <source>
        <dbReference type="ARBA" id="ARBA00022723"/>
    </source>
</evidence>
<dbReference type="AlphaFoldDB" id="A0A3B6I5H8"/>
<dbReference type="InterPro" id="IPR017972">
    <property type="entry name" value="Cyt_P450_CS"/>
</dbReference>
<evidence type="ECO:0000256" key="2">
    <source>
        <dbReference type="ARBA" id="ARBA00022692"/>
    </source>
</evidence>
<evidence type="ECO:0000256" key="5">
    <source>
        <dbReference type="ARBA" id="ARBA00023004"/>
    </source>
</evidence>
<dbReference type="Pfam" id="PF00067">
    <property type="entry name" value="p450"/>
    <property type="match status" value="1"/>
</dbReference>
<keyword evidence="7" id="KW-0560">Oxidoreductase</keyword>
<dbReference type="GO" id="GO:0016705">
    <property type="term" value="F:oxidoreductase activity, acting on paired donors, with incorporation or reduction of molecular oxygen"/>
    <property type="evidence" value="ECO:0007669"/>
    <property type="project" value="InterPro"/>
</dbReference>
<dbReference type="Gramene" id="TraesWEE_scaffold_024952_01G000300.1">
    <property type="protein sequence ID" value="TraesWEE_scaffold_024952_01G000300.1"/>
    <property type="gene ID" value="TraesWEE_scaffold_024952_01G000300"/>
</dbReference>
<dbReference type="Gramene" id="TraesCS4A02G496500.1">
    <property type="protein sequence ID" value="TraesCS4A02G496500.1"/>
    <property type="gene ID" value="TraesCS4A02G496500"/>
</dbReference>
<dbReference type="GO" id="GO:0020037">
    <property type="term" value="F:heme binding"/>
    <property type="evidence" value="ECO:0007669"/>
    <property type="project" value="InterPro"/>
</dbReference>
<reference evidence="8" key="2">
    <citation type="submission" date="2018-10" db="UniProtKB">
        <authorList>
            <consortium name="EnsemblPlants"/>
        </authorList>
    </citation>
    <scope>IDENTIFICATION</scope>
</reference>
<dbReference type="GeneID" id="123084616"/>